<dbReference type="Pfam" id="PF01588">
    <property type="entry name" value="tRNA_bind"/>
    <property type="match status" value="1"/>
</dbReference>
<name>A0AB34PMH3_CANAX</name>
<dbReference type="Proteomes" id="UP000030161">
    <property type="component" value="Unassembled WGS sequence"/>
</dbReference>
<gene>
    <name evidence="5" type="ORF">MG3_05579</name>
</gene>
<evidence type="ECO:0000313" key="6">
    <source>
        <dbReference type="Proteomes" id="UP000030161"/>
    </source>
</evidence>
<dbReference type="SUPFAM" id="SSF50249">
    <property type="entry name" value="Nucleic acid-binding proteins"/>
    <property type="match status" value="1"/>
</dbReference>
<dbReference type="InterPro" id="IPR002547">
    <property type="entry name" value="tRNA-bd_dom"/>
</dbReference>
<sequence length="182" mass="20555">MLRTFTRGVKTYAPSYLKLQVGQIQLCKRHDDSDKLYVSQVEIGNDTTIQVCSGLVPYIPIDQMQNRKVVVVTNMRTRKLRGEKSMGMILAAEKEINEQLNVEPVIPPTTSIIGERLHFGIADNFEPPKLKDKVWEYIQPRLKTTADKKVVFVDEEDNELVLRGSDSSDAAHVQSLDGAKIL</sequence>
<dbReference type="PANTHER" id="PTHR11586">
    <property type="entry name" value="TRNA-AMINOACYLATION COFACTOR ARC1 FAMILY MEMBER"/>
    <property type="match status" value="1"/>
</dbReference>
<proteinExistence type="predicted"/>
<dbReference type="AlphaFoldDB" id="A0AB34PMH3"/>
<dbReference type="Gene3D" id="2.40.50.140">
    <property type="entry name" value="Nucleic acid-binding proteins"/>
    <property type="match status" value="1"/>
</dbReference>
<keyword evidence="2 3" id="KW-0694">RNA-binding</keyword>
<dbReference type="GO" id="GO:0000049">
    <property type="term" value="F:tRNA binding"/>
    <property type="evidence" value="ECO:0007669"/>
    <property type="project" value="UniProtKB-UniRule"/>
</dbReference>
<keyword evidence="1 3" id="KW-0820">tRNA-binding</keyword>
<protein>
    <recommendedName>
        <fullName evidence="4">tRNA-binding domain-containing protein</fullName>
    </recommendedName>
</protein>
<dbReference type="InterPro" id="IPR051270">
    <property type="entry name" value="Tyrosine-tRNA_ligase_regulator"/>
</dbReference>
<accession>A0AB34PMH3</accession>
<evidence type="ECO:0000259" key="4">
    <source>
        <dbReference type="PROSITE" id="PS50886"/>
    </source>
</evidence>
<dbReference type="InterPro" id="IPR012340">
    <property type="entry name" value="NA-bd_OB-fold"/>
</dbReference>
<evidence type="ECO:0000313" key="5">
    <source>
        <dbReference type="EMBL" id="KGR04451.1"/>
    </source>
</evidence>
<evidence type="ECO:0000256" key="3">
    <source>
        <dbReference type="PROSITE-ProRule" id="PRU00209"/>
    </source>
</evidence>
<evidence type="ECO:0000256" key="1">
    <source>
        <dbReference type="ARBA" id="ARBA00022555"/>
    </source>
</evidence>
<feature type="domain" description="TRNA-binding" evidence="4">
    <location>
        <begin position="13"/>
        <end position="118"/>
    </location>
</feature>
<evidence type="ECO:0000256" key="2">
    <source>
        <dbReference type="ARBA" id="ARBA00022884"/>
    </source>
</evidence>
<dbReference type="PANTHER" id="PTHR11586:SF33">
    <property type="entry name" value="AMINOACYL TRNA SYNTHASE COMPLEX-INTERACTING MULTIFUNCTIONAL PROTEIN 1"/>
    <property type="match status" value="1"/>
</dbReference>
<reference evidence="5 6" key="1">
    <citation type="submission" date="2013-12" db="EMBL/GenBank/DDBJ databases">
        <title>The Genome Sequence of Candida albicans P78048.</title>
        <authorList>
            <consortium name="The Broad Institute Genome Sequencing Platform"/>
            <consortium name="The Broad Institute Genome Sequencing Center for Infectious Disease"/>
            <person name="Cuomo C."/>
            <person name="Bennett R."/>
            <person name="Hirakawa M."/>
            <person name="Noverr M."/>
            <person name="Mitchell A."/>
            <person name="Young S.K."/>
            <person name="Zeng Q."/>
            <person name="Gargeya S."/>
            <person name="Fitzgerald M."/>
            <person name="Abouelleil A."/>
            <person name="Alvarado L."/>
            <person name="Berlin A.M."/>
            <person name="Chapman S.B."/>
            <person name="Dewar J."/>
            <person name="Goldberg J."/>
            <person name="Griggs A."/>
            <person name="Gujja S."/>
            <person name="Hansen M."/>
            <person name="Howarth C."/>
            <person name="Imamovic A."/>
            <person name="Larimer J."/>
            <person name="McCowan C."/>
            <person name="Murphy C."/>
            <person name="Pearson M."/>
            <person name="Priest M."/>
            <person name="Roberts A."/>
            <person name="Saif S."/>
            <person name="Shea T."/>
            <person name="Sykes S."/>
            <person name="Wortman J."/>
            <person name="Nusbaum C."/>
            <person name="Birren B."/>
        </authorList>
    </citation>
    <scope>NUCLEOTIDE SEQUENCE [LARGE SCALE GENOMIC DNA]</scope>
    <source>
        <strain evidence="5 6">P78048</strain>
    </source>
</reference>
<dbReference type="PROSITE" id="PS50886">
    <property type="entry name" value="TRBD"/>
    <property type="match status" value="1"/>
</dbReference>
<comment type="caution">
    <text evidence="5">The sequence shown here is derived from an EMBL/GenBank/DDBJ whole genome shotgun (WGS) entry which is preliminary data.</text>
</comment>
<organism evidence="5 6">
    <name type="scientific">Candida albicans P78048</name>
    <dbReference type="NCBI Taxonomy" id="1094989"/>
    <lineage>
        <taxon>Eukaryota</taxon>
        <taxon>Fungi</taxon>
        <taxon>Dikarya</taxon>
        <taxon>Ascomycota</taxon>
        <taxon>Saccharomycotina</taxon>
        <taxon>Pichiomycetes</taxon>
        <taxon>Debaryomycetaceae</taxon>
        <taxon>Candida/Lodderomyces clade</taxon>
        <taxon>Candida</taxon>
    </lineage>
</organism>
<dbReference type="EMBL" id="AJIX01000042">
    <property type="protein sequence ID" value="KGR04451.1"/>
    <property type="molecule type" value="Genomic_DNA"/>
</dbReference>